<keyword evidence="1" id="KW-0732">Signal</keyword>
<dbReference type="Proteomes" id="UP001356080">
    <property type="component" value="Unassembled WGS sequence"/>
</dbReference>
<feature type="chain" id="PRO_5014966427" evidence="1">
    <location>
        <begin position="30"/>
        <end position="255"/>
    </location>
</feature>
<dbReference type="STRING" id="302167.GCA_900166595_00149"/>
<sequence length="255" mass="29128">MTKNKTLIIRTLSLLFLITLFISSDPTQAQNNNVINYFKEPTSKNLTRAVKDVKDNEIKETITLVKLAQDSSEKLNFVIPFNPENGEYIKINKGEEGIQVNSANIYSSNGNSIGIIAFENKENIDLSKVDGHLEIQVSSRENTIDVSYLIASYTYEDYFNSSNWIVRDNITSLSINPKPLLWDSGILEWTSIRNDSWEKLLDKHIDDSKFSNQNGMKDQYYCHFDFAKGNKIPWNIEPSRPDVGYIKTVLKACNP</sequence>
<name>A0A2K9J3T3_9BACI</name>
<reference evidence="3 5" key="3">
    <citation type="submission" date="2024-01" db="EMBL/GenBank/DDBJ databases">
        <title>Survival strategy associated with biotechnological potential of Virgibacillus dokdonensis T4.6 isolated from salt-fermented shrimp paste.</title>
        <authorList>
            <person name="Doan T.V."/>
            <person name="Quach N.T."/>
            <person name="Phi Q.-T."/>
        </authorList>
    </citation>
    <scope>NUCLEOTIDE SEQUENCE [LARGE SCALE GENOMIC DNA]</scope>
    <source>
        <strain evidence="3 5">T4.6</strain>
    </source>
</reference>
<gene>
    <name evidence="2" type="ORF">A21D_01590</name>
    <name evidence="3" type="ORF">V2W34_03715</name>
</gene>
<evidence type="ECO:0000313" key="2">
    <source>
        <dbReference type="EMBL" id="AUJ24671.1"/>
    </source>
</evidence>
<proteinExistence type="predicted"/>
<reference evidence="4" key="2">
    <citation type="submission" date="2016-11" db="EMBL/GenBank/DDBJ databases">
        <title>Complete genome sequence of Virgibacillus pantothenticus 21D, a halophilic bacterium isolated from the deep hypersaline anoxic basin Discovery in the Mediterranean Sea.</title>
        <authorList>
            <person name="Zeaiter Z."/>
            <person name="Booth J.M."/>
            <person name="Prosdocimi E.M."/>
            <person name="Mapelli F."/>
            <person name="Fusi M."/>
            <person name="Daffonchio D."/>
            <person name="Borin S."/>
            <person name="Crotti E."/>
        </authorList>
    </citation>
    <scope>NUCLEOTIDE SEQUENCE [LARGE SCALE GENOMIC DNA]</scope>
    <source>
        <strain evidence="4">21D</strain>
    </source>
</reference>
<dbReference type="KEGG" id="vpn:A21D_01590"/>
<dbReference type="EMBL" id="CP018622">
    <property type="protein sequence ID" value="AUJ24671.1"/>
    <property type="molecule type" value="Genomic_DNA"/>
</dbReference>
<dbReference type="AlphaFoldDB" id="A0A2K9J3T3"/>
<evidence type="ECO:0000313" key="4">
    <source>
        <dbReference type="Proteomes" id="UP000234237"/>
    </source>
</evidence>
<evidence type="ECO:0000256" key="1">
    <source>
        <dbReference type="SAM" id="SignalP"/>
    </source>
</evidence>
<keyword evidence="5" id="KW-1185">Reference proteome</keyword>
<dbReference type="EMBL" id="JAZHPM010000005">
    <property type="protein sequence ID" value="MEF2291120.1"/>
    <property type="molecule type" value="Genomic_DNA"/>
</dbReference>
<accession>A0A2K9J3T3</accession>
<protein>
    <submittedName>
        <fullName evidence="3">DUF2599 domain-containing protein</fullName>
    </submittedName>
</protein>
<dbReference type="RefSeq" id="WP_077701880.1">
    <property type="nucleotide sequence ID" value="NZ_CP018622.1"/>
</dbReference>
<feature type="signal peptide" evidence="1">
    <location>
        <begin position="1"/>
        <end position="29"/>
    </location>
</feature>
<dbReference type="Pfam" id="PF10783">
    <property type="entry name" value="DUF2599"/>
    <property type="match status" value="1"/>
</dbReference>
<reference evidence="2" key="1">
    <citation type="submission" date="2016-11" db="EMBL/GenBank/DDBJ databases">
        <title>Complete genome sequence of Virgibacillus dokdonensis 21D, a halophilic bacterium isolated from the deep hypersaline anoxic basin Discovery in the Mediterranean Sea.</title>
        <authorList>
            <person name="Zeaiter Z."/>
            <person name="Booth J.M."/>
            <person name="Prosdocimi E.M."/>
            <person name="Mapelli F."/>
            <person name="Fusi M."/>
            <person name="Daffonchio D."/>
            <person name="Borin S."/>
            <person name="Crotti E."/>
        </authorList>
    </citation>
    <scope>NUCLEOTIDE SEQUENCE</scope>
    <source>
        <strain evidence="2">21D</strain>
    </source>
</reference>
<dbReference type="Proteomes" id="UP000234237">
    <property type="component" value="Chromosome"/>
</dbReference>
<evidence type="ECO:0000313" key="3">
    <source>
        <dbReference type="EMBL" id="MEF2291120.1"/>
    </source>
</evidence>
<dbReference type="InterPro" id="IPR019719">
    <property type="entry name" value="DUF2599"/>
</dbReference>
<organism evidence="2 4">
    <name type="scientific">Virgibacillus dokdonensis</name>
    <dbReference type="NCBI Taxonomy" id="302167"/>
    <lineage>
        <taxon>Bacteria</taxon>
        <taxon>Bacillati</taxon>
        <taxon>Bacillota</taxon>
        <taxon>Bacilli</taxon>
        <taxon>Bacillales</taxon>
        <taxon>Bacillaceae</taxon>
        <taxon>Virgibacillus</taxon>
    </lineage>
</organism>
<evidence type="ECO:0000313" key="5">
    <source>
        <dbReference type="Proteomes" id="UP001356080"/>
    </source>
</evidence>